<protein>
    <recommendedName>
        <fullName evidence="7">AIPP2-like SPOC-like domain-containing protein</fullName>
    </recommendedName>
</protein>
<name>A0A5N6RS00_9ROSI</name>
<dbReference type="PANTHER" id="PTHR33304:SF36">
    <property type="entry name" value="GB|AAF26970.1-RELATED"/>
    <property type="match status" value="1"/>
</dbReference>
<dbReference type="Pfam" id="PF23121">
    <property type="entry name" value="SPOC_AIPP2"/>
    <property type="match status" value="1"/>
</dbReference>
<keyword evidence="9" id="KW-1185">Reference proteome</keyword>
<evidence type="ECO:0000256" key="1">
    <source>
        <dbReference type="ARBA" id="ARBA00022723"/>
    </source>
</evidence>
<evidence type="ECO:0000256" key="4">
    <source>
        <dbReference type="ARBA" id="ARBA00023015"/>
    </source>
</evidence>
<evidence type="ECO:0000259" key="7">
    <source>
        <dbReference type="Pfam" id="PF23121"/>
    </source>
</evidence>
<evidence type="ECO:0000313" key="8">
    <source>
        <dbReference type="EMBL" id="KAE8124439.1"/>
    </source>
</evidence>
<dbReference type="OrthoDB" id="651601at2759"/>
<feature type="compositionally biased region" description="Basic and acidic residues" evidence="6">
    <location>
        <begin position="198"/>
        <end position="211"/>
    </location>
</feature>
<dbReference type="AlphaFoldDB" id="A0A5N6RS00"/>
<keyword evidence="4" id="KW-0805">Transcription regulation</keyword>
<evidence type="ECO:0000256" key="5">
    <source>
        <dbReference type="ARBA" id="ARBA00023163"/>
    </source>
</evidence>
<dbReference type="InterPro" id="IPR056280">
    <property type="entry name" value="AIPP2-like_SPOC"/>
</dbReference>
<keyword evidence="5" id="KW-0804">Transcription</keyword>
<dbReference type="PANTHER" id="PTHR33304">
    <property type="match status" value="1"/>
</dbReference>
<evidence type="ECO:0000256" key="6">
    <source>
        <dbReference type="SAM" id="MobiDB-lite"/>
    </source>
</evidence>
<accession>A0A5N6RS00</accession>
<feature type="region of interest" description="Disordered" evidence="6">
    <location>
        <begin position="198"/>
        <end position="220"/>
    </location>
</feature>
<dbReference type="EMBL" id="CM017328">
    <property type="protein sequence ID" value="KAE8124439.1"/>
    <property type="molecule type" value="Genomic_DNA"/>
</dbReference>
<keyword evidence="2" id="KW-0863">Zinc-finger</keyword>
<reference evidence="8 9" key="1">
    <citation type="submission" date="2019-06" db="EMBL/GenBank/DDBJ databases">
        <title>A chromosomal-level reference genome of Carpinus fangiana (Coryloideae, Betulaceae).</title>
        <authorList>
            <person name="Yang X."/>
            <person name="Wang Z."/>
            <person name="Zhang L."/>
            <person name="Hao G."/>
            <person name="Liu J."/>
            <person name="Yang Y."/>
        </authorList>
    </citation>
    <scope>NUCLEOTIDE SEQUENCE [LARGE SCALE GENOMIC DNA]</scope>
    <source>
        <strain evidence="8">Cfa_2016G</strain>
        <tissue evidence="8">Leaf</tissue>
    </source>
</reference>
<organism evidence="8 9">
    <name type="scientific">Carpinus fangiana</name>
    <dbReference type="NCBI Taxonomy" id="176857"/>
    <lineage>
        <taxon>Eukaryota</taxon>
        <taxon>Viridiplantae</taxon>
        <taxon>Streptophyta</taxon>
        <taxon>Embryophyta</taxon>
        <taxon>Tracheophyta</taxon>
        <taxon>Spermatophyta</taxon>
        <taxon>Magnoliopsida</taxon>
        <taxon>eudicotyledons</taxon>
        <taxon>Gunneridae</taxon>
        <taxon>Pentapetalae</taxon>
        <taxon>rosids</taxon>
        <taxon>fabids</taxon>
        <taxon>Fagales</taxon>
        <taxon>Betulaceae</taxon>
        <taxon>Carpinus</taxon>
    </lineage>
</organism>
<evidence type="ECO:0000256" key="2">
    <source>
        <dbReference type="ARBA" id="ARBA00022771"/>
    </source>
</evidence>
<dbReference type="InterPro" id="IPR049914">
    <property type="entry name" value="PHD1-3/5-6"/>
</dbReference>
<feature type="domain" description="AIPP2-like SPOC-like" evidence="7">
    <location>
        <begin position="321"/>
        <end position="443"/>
    </location>
</feature>
<feature type="region of interest" description="Disordered" evidence="6">
    <location>
        <begin position="51"/>
        <end position="71"/>
    </location>
</feature>
<keyword evidence="1" id="KW-0479">Metal-binding</keyword>
<dbReference type="Proteomes" id="UP000327013">
    <property type="component" value="Chromosome 8"/>
</dbReference>
<evidence type="ECO:0000256" key="3">
    <source>
        <dbReference type="ARBA" id="ARBA00022833"/>
    </source>
</evidence>
<dbReference type="GO" id="GO:0140566">
    <property type="term" value="F:histone reader activity"/>
    <property type="evidence" value="ECO:0007669"/>
    <property type="project" value="InterPro"/>
</dbReference>
<keyword evidence="3" id="KW-0862">Zinc</keyword>
<evidence type="ECO:0000313" key="9">
    <source>
        <dbReference type="Proteomes" id="UP000327013"/>
    </source>
</evidence>
<gene>
    <name evidence="8" type="ORF">FH972_019324</name>
</gene>
<dbReference type="GO" id="GO:0034244">
    <property type="term" value="P:negative regulation of transcription elongation by RNA polymerase II"/>
    <property type="evidence" value="ECO:0007669"/>
    <property type="project" value="InterPro"/>
</dbReference>
<proteinExistence type="predicted"/>
<dbReference type="GO" id="GO:0008270">
    <property type="term" value="F:zinc ion binding"/>
    <property type="evidence" value="ECO:0007669"/>
    <property type="project" value="UniProtKB-KW"/>
</dbReference>
<sequence length="569" mass="62971">MRVYSNDNTKDWTCESCLSSNIVLPEACLKKGMMKTMTLDSSETGCRDGMHTAGPSSGGQAYSKRQKPAGTGKVKFIPAQEAIKLSSAATKRGTPSQTNFGWKPGPSYSMASSQRILVGSRTATPKCSTLRAKENSSLGPSGLMKPPRHGGVPSMINQQAPQALKKFKVKMAPAAATKEDVCGKPLMNALIAAKEVETSTTKMEKATDKASHTPSLSRHSSPIVSKEKIAFVALEEDVSGKQPMDSLIAKEHGTSTLKTQDDINKSSCTFSPLMHTTQTVSGNFQDDAECKKYDVEERDLLNMLPKFKLNCDNLPALRITWKGGFLFTSKPGKFYGGFQAQSKCTINRKAYDISQRMPPVLQVMLLPQCRLWEELFQNNGPDLNDVALYFFPDDNIERSKETTACLFELMEAHNSMMRSSIGGAELLIFTSKQMHVDSQNFRNLTEEKARAMNWQNCHFLTALRREGMKRSHEIILDSAFSTSVESFALQKIKTLHKVDEDQHATQNSTLQGLPTQEILSAVYSNLLSQYYSLTYTVGSPMYRFKIHRIYGTDGSLSSYGTESFCTALT</sequence>